<evidence type="ECO:0000313" key="2">
    <source>
        <dbReference type="EMBL" id="QCK87230.1"/>
    </source>
</evidence>
<feature type="transmembrane region" description="Helical" evidence="1">
    <location>
        <begin position="88"/>
        <end position="107"/>
    </location>
</feature>
<reference evidence="2 3" key="1">
    <citation type="submission" date="2019-04" db="EMBL/GenBank/DDBJ databases">
        <title>Phreatobacter aquaticus sp. nov.</title>
        <authorList>
            <person name="Choi A."/>
            <person name="Baek K."/>
        </authorList>
    </citation>
    <scope>NUCLEOTIDE SEQUENCE [LARGE SCALE GENOMIC DNA]</scope>
    <source>
        <strain evidence="2 3">NMCR1094</strain>
    </source>
</reference>
<gene>
    <name evidence="2" type="ORF">E8L99_16435</name>
</gene>
<organism evidence="2 3">
    <name type="scientific">Phreatobacter aquaticus</name>
    <dbReference type="NCBI Taxonomy" id="2570229"/>
    <lineage>
        <taxon>Bacteria</taxon>
        <taxon>Pseudomonadati</taxon>
        <taxon>Pseudomonadota</taxon>
        <taxon>Alphaproteobacteria</taxon>
        <taxon>Hyphomicrobiales</taxon>
        <taxon>Phreatobacteraceae</taxon>
        <taxon>Phreatobacter</taxon>
    </lineage>
</organism>
<evidence type="ECO:0000313" key="3">
    <source>
        <dbReference type="Proteomes" id="UP000298588"/>
    </source>
</evidence>
<dbReference type="RefSeq" id="WP_137100559.1">
    <property type="nucleotide sequence ID" value="NZ_CP039865.1"/>
</dbReference>
<keyword evidence="1" id="KW-0472">Membrane</keyword>
<feature type="transmembrane region" description="Helical" evidence="1">
    <location>
        <begin position="134"/>
        <end position="155"/>
    </location>
</feature>
<dbReference type="EMBL" id="CP039865">
    <property type="protein sequence ID" value="QCK87230.1"/>
    <property type="molecule type" value="Genomic_DNA"/>
</dbReference>
<evidence type="ECO:0000256" key="1">
    <source>
        <dbReference type="SAM" id="Phobius"/>
    </source>
</evidence>
<dbReference type="KEGG" id="paqt:E8L99_16435"/>
<proteinExistence type="predicted"/>
<protein>
    <submittedName>
        <fullName evidence="2">DUF1772 domain-containing protein</fullName>
    </submittedName>
</protein>
<dbReference type="OrthoDB" id="6399972at2"/>
<accession>A0A4D7QHH4</accession>
<feature type="transmembrane region" description="Helical" evidence="1">
    <location>
        <begin position="53"/>
        <end position="76"/>
    </location>
</feature>
<sequence length="156" mass="16488">MSGLAGHLLPLLAAASLGLLAGALLAEDRLLVPYWRTLPAETFFGLHPTYGPLLYRFFAPLTMVVPPAAILAAVQVTLQSGGFSPRSLLAIASAVLACSLVAIYLAFFKSANEAFLRRAVSATELPAALARWAAWHRARVIVCLTAFGLSLLSLVA</sequence>
<dbReference type="AlphaFoldDB" id="A0A4D7QHH4"/>
<name>A0A4D7QHH4_9HYPH</name>
<keyword evidence="3" id="KW-1185">Reference proteome</keyword>
<dbReference type="Proteomes" id="UP000298588">
    <property type="component" value="Chromosome"/>
</dbReference>
<keyword evidence="1" id="KW-1133">Transmembrane helix</keyword>
<keyword evidence="1" id="KW-0812">Transmembrane</keyword>